<dbReference type="Gene3D" id="2.70.70.10">
    <property type="entry name" value="Glucose Permease (Domain IIA)"/>
    <property type="match status" value="1"/>
</dbReference>
<organism evidence="4 5">
    <name type="scientific">Leptospira fainei serovar Hurstbridge str. BUT 6</name>
    <dbReference type="NCBI Taxonomy" id="1193011"/>
    <lineage>
        <taxon>Bacteria</taxon>
        <taxon>Pseudomonadati</taxon>
        <taxon>Spirochaetota</taxon>
        <taxon>Spirochaetia</taxon>
        <taxon>Leptospirales</taxon>
        <taxon>Leptospiraceae</taxon>
        <taxon>Leptospira</taxon>
    </lineage>
</organism>
<sequence length="221" mass="24562">MWEYLRVRSILFPFTAGILLLISQSSEGGARSSSESHTVQLKETAFSIAKKHGIDWRLLLEWNGKKESDGLRKGEVLRLPPNPSKVASPKGESIGPETVSTRPKFRKPLERLPPVALPFSKVSYYPNKGVLFKAGRHKEVRTVSEGKVVVVDQMDGYRKYIILEHGGGYSTIYANLRSVGVKEGERVKKGAPVGELEEGRGLYFQINQGTKALDPIPFIGR</sequence>
<dbReference type="SUPFAM" id="SSF54106">
    <property type="entry name" value="LysM domain"/>
    <property type="match status" value="1"/>
</dbReference>
<comment type="caution">
    <text evidence="4">The sequence shown here is derived from an EMBL/GenBank/DDBJ whole genome shotgun (WGS) entry which is preliminary data.</text>
</comment>
<keyword evidence="1" id="KW-0732">Signal</keyword>
<dbReference type="InterPro" id="IPR036779">
    <property type="entry name" value="LysM_dom_sf"/>
</dbReference>
<evidence type="ECO:0000313" key="5">
    <source>
        <dbReference type="Proteomes" id="UP000014540"/>
    </source>
</evidence>
<dbReference type="InterPro" id="IPR050570">
    <property type="entry name" value="Cell_wall_metabolism_enzyme"/>
</dbReference>
<dbReference type="GO" id="GO:0004222">
    <property type="term" value="F:metalloendopeptidase activity"/>
    <property type="evidence" value="ECO:0007669"/>
    <property type="project" value="TreeGrafter"/>
</dbReference>
<dbReference type="Gene3D" id="3.10.350.10">
    <property type="entry name" value="LysM domain"/>
    <property type="match status" value="1"/>
</dbReference>
<evidence type="ECO:0000256" key="2">
    <source>
        <dbReference type="SAM" id="MobiDB-lite"/>
    </source>
</evidence>
<keyword evidence="5" id="KW-1185">Reference proteome</keyword>
<gene>
    <name evidence="4" type="ORF">LEP1GSC058_2881</name>
</gene>
<reference evidence="4" key="1">
    <citation type="submission" date="2013-04" db="EMBL/GenBank/DDBJ databases">
        <authorList>
            <person name="Harkins D.M."/>
            <person name="Durkin A.S."/>
            <person name="Selengut J.D."/>
            <person name="Sanka R."/>
            <person name="DePew J."/>
            <person name="Purushe J."/>
            <person name="Ahmed A."/>
            <person name="van der Linden H."/>
            <person name="Goris M.G.A."/>
            <person name="Hartskeerl R.A."/>
            <person name="Vinetz J.M."/>
            <person name="Sutton G.G."/>
            <person name="Nelson W.C."/>
            <person name="Fouts D.E."/>
        </authorList>
    </citation>
    <scope>NUCLEOTIDE SEQUENCE [LARGE SCALE GENOMIC DNA]</scope>
    <source>
        <strain evidence="4">BUT 6</strain>
    </source>
</reference>
<dbReference type="EMBL" id="AKWZ02000010">
    <property type="protein sequence ID" value="EPG74123.1"/>
    <property type="molecule type" value="Genomic_DNA"/>
</dbReference>
<dbReference type="RefSeq" id="WP_016550582.1">
    <property type="nucleotide sequence ID" value="NZ_AKWZ02000010.1"/>
</dbReference>
<dbReference type="AlphaFoldDB" id="S3UY27"/>
<dbReference type="PANTHER" id="PTHR21666">
    <property type="entry name" value="PEPTIDASE-RELATED"/>
    <property type="match status" value="1"/>
</dbReference>
<dbReference type="NCBIfam" id="NF047755">
    <property type="entry name" value="LIC_10271_M23"/>
    <property type="match status" value="1"/>
</dbReference>
<evidence type="ECO:0000313" key="4">
    <source>
        <dbReference type="EMBL" id="EPG74123.1"/>
    </source>
</evidence>
<dbReference type="STRING" id="1193011.LEP1GSC058_2881"/>
<proteinExistence type="predicted"/>
<dbReference type="Pfam" id="PF01476">
    <property type="entry name" value="LysM"/>
    <property type="match status" value="1"/>
</dbReference>
<feature type="region of interest" description="Disordered" evidence="2">
    <location>
        <begin position="74"/>
        <end position="101"/>
    </location>
</feature>
<name>S3UY27_9LEPT</name>
<feature type="domain" description="LysM" evidence="3">
    <location>
        <begin position="35"/>
        <end position="79"/>
    </location>
</feature>
<dbReference type="CDD" id="cd12797">
    <property type="entry name" value="M23_peptidase"/>
    <property type="match status" value="1"/>
</dbReference>
<dbReference type="SUPFAM" id="SSF51261">
    <property type="entry name" value="Duplicated hybrid motif"/>
    <property type="match status" value="1"/>
</dbReference>
<dbReference type="OrthoDB" id="344303at2"/>
<protein>
    <submittedName>
        <fullName evidence="4">Peptidase, M23 family</fullName>
    </submittedName>
</protein>
<dbReference type="Proteomes" id="UP000014540">
    <property type="component" value="Unassembled WGS sequence"/>
</dbReference>
<evidence type="ECO:0000256" key="1">
    <source>
        <dbReference type="ARBA" id="ARBA00022729"/>
    </source>
</evidence>
<dbReference type="PANTHER" id="PTHR21666:SF289">
    <property type="entry name" value="L-ALA--D-GLU ENDOPEPTIDASE"/>
    <property type="match status" value="1"/>
</dbReference>
<dbReference type="CDD" id="cd00118">
    <property type="entry name" value="LysM"/>
    <property type="match status" value="1"/>
</dbReference>
<evidence type="ECO:0000259" key="3">
    <source>
        <dbReference type="PROSITE" id="PS51782"/>
    </source>
</evidence>
<dbReference type="InterPro" id="IPR016047">
    <property type="entry name" value="M23ase_b-sheet_dom"/>
</dbReference>
<dbReference type="InterPro" id="IPR018392">
    <property type="entry name" value="LysM"/>
</dbReference>
<accession>S3UY27</accession>
<dbReference type="Pfam" id="PF01551">
    <property type="entry name" value="Peptidase_M23"/>
    <property type="match status" value="1"/>
</dbReference>
<dbReference type="InterPro" id="IPR011055">
    <property type="entry name" value="Dup_hybrid_motif"/>
</dbReference>
<dbReference type="PROSITE" id="PS51782">
    <property type="entry name" value="LYSM"/>
    <property type="match status" value="1"/>
</dbReference>
<dbReference type="SMART" id="SM00257">
    <property type="entry name" value="LysM"/>
    <property type="match status" value="1"/>
</dbReference>